<dbReference type="AlphaFoldDB" id="A0A0F3NAD6"/>
<evidence type="ECO:0000313" key="1">
    <source>
        <dbReference type="EMBL" id="KJV64681.1"/>
    </source>
</evidence>
<protein>
    <submittedName>
        <fullName evidence="1">Uncharacterized protein</fullName>
    </submittedName>
</protein>
<name>A0A0F3NAD6_ANAPH</name>
<evidence type="ECO:0000313" key="2">
    <source>
        <dbReference type="Proteomes" id="UP000033441"/>
    </source>
</evidence>
<gene>
    <name evidence="1" type="ORF">APHMUC_0110</name>
</gene>
<accession>A0A0F3NAD6</accession>
<reference evidence="1 2" key="1">
    <citation type="submission" date="2015-02" db="EMBL/GenBank/DDBJ databases">
        <title>Genome Sequencing of Rickettsiales.</title>
        <authorList>
            <person name="Daugherty S.C."/>
            <person name="Su Q."/>
            <person name="Abolude K."/>
            <person name="Beier-Sexton M."/>
            <person name="Carlyon J.A."/>
            <person name="Carter R."/>
            <person name="Day N.P."/>
            <person name="Dumler S.J."/>
            <person name="Dyachenko V."/>
            <person name="Godinez A."/>
            <person name="Kurtti T.J."/>
            <person name="Lichay M."/>
            <person name="Mullins K.E."/>
            <person name="Ott S."/>
            <person name="Pappas-Brown V."/>
            <person name="Paris D.H."/>
            <person name="Patel P."/>
            <person name="Richards A.L."/>
            <person name="Sadzewicz L."/>
            <person name="Sears K."/>
            <person name="Seidman D."/>
            <person name="Sengamalay N."/>
            <person name="Stenos J."/>
            <person name="Tallon L.J."/>
            <person name="Vincent G."/>
            <person name="Fraser C.M."/>
            <person name="Munderloh U."/>
            <person name="Dunning-Hotopp J.C."/>
        </authorList>
    </citation>
    <scope>NUCLEOTIDE SEQUENCE [LARGE SCALE GENOMIC DNA]</scope>
    <source>
        <strain evidence="1 2">ApMUC09</strain>
    </source>
</reference>
<proteinExistence type="predicted"/>
<sequence length="42" mass="4882">MDYCQFYHPFLSFLKACYVSRVSFVGEVLPESKKHRILEVGG</sequence>
<comment type="caution">
    <text evidence="1">The sequence shown here is derived from an EMBL/GenBank/DDBJ whole genome shotgun (WGS) entry which is preliminary data.</text>
</comment>
<dbReference type="PATRIC" id="fig|1359152.3.peg.114"/>
<dbReference type="Proteomes" id="UP000033441">
    <property type="component" value="Unassembled WGS sequence"/>
</dbReference>
<dbReference type="EMBL" id="LANV01000001">
    <property type="protein sequence ID" value="KJV64681.1"/>
    <property type="molecule type" value="Genomic_DNA"/>
</dbReference>
<organism evidence="1 2">
    <name type="scientific">Anaplasma phagocytophilum str. ApMUC09</name>
    <dbReference type="NCBI Taxonomy" id="1359152"/>
    <lineage>
        <taxon>Bacteria</taxon>
        <taxon>Pseudomonadati</taxon>
        <taxon>Pseudomonadota</taxon>
        <taxon>Alphaproteobacteria</taxon>
        <taxon>Rickettsiales</taxon>
        <taxon>Anaplasmataceae</taxon>
        <taxon>Anaplasma</taxon>
        <taxon>phagocytophilum group</taxon>
    </lineage>
</organism>